<organism evidence="2 3">
    <name type="scientific">Gymnopus androsaceus JB14</name>
    <dbReference type="NCBI Taxonomy" id="1447944"/>
    <lineage>
        <taxon>Eukaryota</taxon>
        <taxon>Fungi</taxon>
        <taxon>Dikarya</taxon>
        <taxon>Basidiomycota</taxon>
        <taxon>Agaricomycotina</taxon>
        <taxon>Agaricomycetes</taxon>
        <taxon>Agaricomycetidae</taxon>
        <taxon>Agaricales</taxon>
        <taxon>Marasmiineae</taxon>
        <taxon>Omphalotaceae</taxon>
        <taxon>Gymnopus</taxon>
    </lineage>
</organism>
<name>A0A6A4H7X6_9AGAR</name>
<keyword evidence="3" id="KW-1185">Reference proteome</keyword>
<evidence type="ECO:0000313" key="2">
    <source>
        <dbReference type="EMBL" id="KAE9393305.1"/>
    </source>
</evidence>
<proteinExistence type="predicted"/>
<dbReference type="OrthoDB" id="2423954at2759"/>
<reference evidence="2" key="1">
    <citation type="journal article" date="2019" name="Environ. Microbiol.">
        <title>Fungal ecological strategies reflected in gene transcription - a case study of two litter decomposers.</title>
        <authorList>
            <person name="Barbi F."/>
            <person name="Kohler A."/>
            <person name="Barry K."/>
            <person name="Baskaran P."/>
            <person name="Daum C."/>
            <person name="Fauchery L."/>
            <person name="Ihrmark K."/>
            <person name="Kuo A."/>
            <person name="LaButti K."/>
            <person name="Lipzen A."/>
            <person name="Morin E."/>
            <person name="Grigoriev I.V."/>
            <person name="Henrissat B."/>
            <person name="Lindahl B."/>
            <person name="Martin F."/>
        </authorList>
    </citation>
    <scope>NUCLEOTIDE SEQUENCE</scope>
    <source>
        <strain evidence="2">JB14</strain>
    </source>
</reference>
<sequence>MSLKYYSEDAQNWNTFVNLVLVWREHQAGNSMDGANGMQKHGAPPIYKQKCDQGNDVQRIQAAATSLAQSQASDEAEDKISAGLKNVELGGSNDKTPAQDSDGDASTDNEIGKGIPMFDAITRNLRDAEGDDEDSGFDSENDDVNDPDARLLANLFDYAPFGATSHNS</sequence>
<accession>A0A6A4H7X6</accession>
<dbReference type="Proteomes" id="UP000799118">
    <property type="component" value="Unassembled WGS sequence"/>
</dbReference>
<gene>
    <name evidence="2" type="ORF">BT96DRAFT_999552</name>
</gene>
<protein>
    <submittedName>
        <fullName evidence="2">Uncharacterized protein</fullName>
    </submittedName>
</protein>
<dbReference type="AlphaFoldDB" id="A0A6A4H7X6"/>
<feature type="region of interest" description="Disordered" evidence="1">
    <location>
        <begin position="65"/>
        <end position="148"/>
    </location>
</feature>
<evidence type="ECO:0000313" key="3">
    <source>
        <dbReference type="Proteomes" id="UP000799118"/>
    </source>
</evidence>
<dbReference type="EMBL" id="ML769575">
    <property type="protein sequence ID" value="KAE9393305.1"/>
    <property type="molecule type" value="Genomic_DNA"/>
</dbReference>
<feature type="compositionally biased region" description="Acidic residues" evidence="1">
    <location>
        <begin position="129"/>
        <end position="146"/>
    </location>
</feature>
<evidence type="ECO:0000256" key="1">
    <source>
        <dbReference type="SAM" id="MobiDB-lite"/>
    </source>
</evidence>